<dbReference type="GO" id="GO:0032259">
    <property type="term" value="P:methylation"/>
    <property type="evidence" value="ECO:0007669"/>
    <property type="project" value="UniProtKB-KW"/>
</dbReference>
<dbReference type="RefSeq" id="WP_137193302.1">
    <property type="nucleotide sequence ID" value="NZ_CP039964.1"/>
</dbReference>
<keyword evidence="2 4" id="KW-0808">Transferase</keyword>
<evidence type="ECO:0000313" key="5">
    <source>
        <dbReference type="Proteomes" id="UP000298631"/>
    </source>
</evidence>
<name>A0A4P8EEU8_9RHOB</name>
<evidence type="ECO:0000259" key="3">
    <source>
        <dbReference type="Pfam" id="PF08241"/>
    </source>
</evidence>
<keyword evidence="1 4" id="KW-0489">Methyltransferase</keyword>
<dbReference type="PANTHER" id="PTHR13090">
    <property type="entry name" value="ARGININE-HYDROXYLASE NDUFAF5, MITOCHONDRIAL"/>
    <property type="match status" value="1"/>
</dbReference>
<dbReference type="Gene3D" id="3.40.50.150">
    <property type="entry name" value="Vaccinia Virus protein VP39"/>
    <property type="match status" value="1"/>
</dbReference>
<dbReference type="AlphaFoldDB" id="A0A4P8EEU8"/>
<dbReference type="GO" id="GO:0008757">
    <property type="term" value="F:S-adenosylmethionine-dependent methyltransferase activity"/>
    <property type="evidence" value="ECO:0007669"/>
    <property type="project" value="InterPro"/>
</dbReference>
<dbReference type="Pfam" id="PF08241">
    <property type="entry name" value="Methyltransf_11"/>
    <property type="match status" value="1"/>
</dbReference>
<dbReference type="InterPro" id="IPR013216">
    <property type="entry name" value="Methyltransf_11"/>
</dbReference>
<feature type="domain" description="Methyltransferase type 11" evidence="3">
    <location>
        <begin position="49"/>
        <end position="117"/>
    </location>
</feature>
<dbReference type="InterPro" id="IPR029063">
    <property type="entry name" value="SAM-dependent_MTases_sf"/>
</dbReference>
<dbReference type="KEGG" id="pseb:EOK75_07515"/>
<protein>
    <submittedName>
        <fullName evidence="4">Methyltransferase domain-containing protein</fullName>
    </submittedName>
</protein>
<dbReference type="InterPro" id="IPR050602">
    <property type="entry name" value="Malonyl-ACP_OMT"/>
</dbReference>
<evidence type="ECO:0000313" key="4">
    <source>
        <dbReference type="EMBL" id="QCO55601.1"/>
    </source>
</evidence>
<accession>A0A4P8EEU8</accession>
<gene>
    <name evidence="4" type="ORF">EOK75_07515</name>
</gene>
<dbReference type="OrthoDB" id="9793723at2"/>
<evidence type="ECO:0000256" key="1">
    <source>
        <dbReference type="ARBA" id="ARBA00022603"/>
    </source>
</evidence>
<reference evidence="4 5" key="1">
    <citation type="submission" date="2019-05" db="EMBL/GenBank/DDBJ databases">
        <title>Pseudorhodobacter turbinis sp. nov., isolated from the gut of the Korean turban shell.</title>
        <authorList>
            <person name="Jeong Y.-S."/>
            <person name="Kang W.-R."/>
            <person name="Bae J.-W."/>
        </authorList>
    </citation>
    <scope>NUCLEOTIDE SEQUENCE [LARGE SCALE GENOMIC DNA]</scope>
    <source>
        <strain evidence="4 5">S12M18</strain>
    </source>
</reference>
<dbReference type="EMBL" id="CP039964">
    <property type="protein sequence ID" value="QCO55601.1"/>
    <property type="molecule type" value="Genomic_DNA"/>
</dbReference>
<proteinExistence type="predicted"/>
<dbReference type="Proteomes" id="UP000298631">
    <property type="component" value="Chromosome"/>
</dbReference>
<dbReference type="SUPFAM" id="SSF53335">
    <property type="entry name" value="S-adenosyl-L-methionine-dependent methyltransferases"/>
    <property type="match status" value="1"/>
</dbReference>
<sequence length="279" mass="30844">MKTPRLTDTHALTRNRARAMALPAPALFLHEDILAEIKERLIEVNRTFTKLAIVTGFPDLWRKAFPDAHIVADEEVLALEPGTYDLVIHAMALHWANDPVGQIIQCKRALQADGLFLAAFFGGQTLHELRACLAEAEAAVTGGLSPRVLPMGEIRDLGGLLQRAGFALPVADSFIRTVHYRDIWHLMTDLRAMGEASALDARPRRPTRRTMFEDAADRYARGFGVEGGRIAASFEMVFLTGWSPHESQQKPLRPGSATHRLADALNAPEIILPVTKDET</sequence>
<keyword evidence="5" id="KW-1185">Reference proteome</keyword>
<dbReference type="PANTHER" id="PTHR13090:SF1">
    <property type="entry name" value="ARGININE-HYDROXYLASE NDUFAF5, MITOCHONDRIAL"/>
    <property type="match status" value="1"/>
</dbReference>
<organism evidence="4 5">
    <name type="scientific">Pseudorhodobacter turbinis</name>
    <dbReference type="NCBI Taxonomy" id="2500533"/>
    <lineage>
        <taxon>Bacteria</taxon>
        <taxon>Pseudomonadati</taxon>
        <taxon>Pseudomonadota</taxon>
        <taxon>Alphaproteobacteria</taxon>
        <taxon>Rhodobacterales</taxon>
        <taxon>Paracoccaceae</taxon>
        <taxon>Pseudorhodobacter</taxon>
    </lineage>
</organism>
<evidence type="ECO:0000256" key="2">
    <source>
        <dbReference type="ARBA" id="ARBA00022679"/>
    </source>
</evidence>